<sequence>MDRMDRTDRTEGTDRAARTEHGPLAGFTVGVTAARRADELGALLQRRGAAVLHAPALRIVPLSDDSELLAATKDLLDQAPDIVVATTAIGFRGWIEAADGWGLGEALIDRLRGVEVLARGPKVKGAIRAAGLTEEWSPSSESMAEVLDRLLEHGVEGRRVAVQLHGEPLPGFVESLRAGGAEVVGVPVYRWMPPEDIAPMDRLLDVTVARGVDALTFTSAPAAASLLSRAEDRGLLPELLNALNHDVVPACVGPVTALPLQAHGVDTVQPERFRLGPLVQLLCKELPGRARTLPIAGHHVEIRGHAVLVDGALRPVPPAGMSLLRALCRRPGWVVPRSDLLRALPGAGRDEHAVETAMARLRTALGTPKLIQTVVKRGYRLALDPAADAKYDA</sequence>
<evidence type="ECO:0000256" key="2">
    <source>
        <dbReference type="PROSITE-ProRule" id="PRU01091"/>
    </source>
</evidence>
<name>A0ABU4MT19_9ACTN</name>
<keyword evidence="1 2" id="KW-0238">DNA-binding</keyword>
<evidence type="ECO:0000259" key="4">
    <source>
        <dbReference type="PROSITE" id="PS51755"/>
    </source>
</evidence>
<evidence type="ECO:0000256" key="3">
    <source>
        <dbReference type="SAM" id="MobiDB-lite"/>
    </source>
</evidence>
<dbReference type="NCBIfam" id="NF005568">
    <property type="entry name" value="PRK07239.1"/>
    <property type="match status" value="1"/>
</dbReference>
<reference evidence="5 6" key="1">
    <citation type="journal article" date="2023" name="Microb. Genom.">
        <title>Mesoterricola silvestris gen. nov., sp. nov., Mesoterricola sediminis sp. nov., Geothrix oryzae sp. nov., Geothrix edaphica sp. nov., Geothrix rubra sp. nov., and Geothrix limicola sp. nov., six novel members of Acidobacteriota isolated from soils.</title>
        <authorList>
            <person name="Weisberg A.J."/>
            <person name="Pearce E."/>
            <person name="Kramer C.G."/>
            <person name="Chang J.H."/>
            <person name="Clarke C.R."/>
        </authorList>
    </citation>
    <scope>NUCLEOTIDE SEQUENCE [LARGE SCALE GENOMIC DNA]</scope>
    <source>
        <strain evidence="5 6">NE20-4-1</strain>
    </source>
</reference>
<dbReference type="Gene3D" id="3.40.50.10090">
    <property type="match status" value="2"/>
</dbReference>
<dbReference type="InterPro" id="IPR036388">
    <property type="entry name" value="WH-like_DNA-bd_sf"/>
</dbReference>
<dbReference type="SUPFAM" id="SSF69618">
    <property type="entry name" value="HemD-like"/>
    <property type="match status" value="1"/>
</dbReference>
<dbReference type="PANTHER" id="PTHR40082:SF1">
    <property type="entry name" value="BLR5956 PROTEIN"/>
    <property type="match status" value="1"/>
</dbReference>
<feature type="DNA-binding region" description="OmpR/PhoB-type" evidence="2">
    <location>
        <begin position="290"/>
        <end position="383"/>
    </location>
</feature>
<accession>A0ABU4MT19</accession>
<dbReference type="Pfam" id="PF02602">
    <property type="entry name" value="HEM4"/>
    <property type="match status" value="1"/>
</dbReference>
<dbReference type="CDD" id="cd06578">
    <property type="entry name" value="HemD"/>
    <property type="match status" value="1"/>
</dbReference>
<dbReference type="GO" id="GO:0004852">
    <property type="term" value="F:uroporphyrinogen-III synthase activity"/>
    <property type="evidence" value="ECO:0007669"/>
    <property type="project" value="UniProtKB-EC"/>
</dbReference>
<dbReference type="InterPro" id="IPR016032">
    <property type="entry name" value="Sig_transdc_resp-reg_C-effctor"/>
</dbReference>
<dbReference type="PROSITE" id="PS51755">
    <property type="entry name" value="OMPR_PHOB"/>
    <property type="match status" value="1"/>
</dbReference>
<dbReference type="Proteomes" id="UP001282474">
    <property type="component" value="Unassembled WGS sequence"/>
</dbReference>
<dbReference type="CDD" id="cd00383">
    <property type="entry name" value="trans_reg_C"/>
    <property type="match status" value="1"/>
</dbReference>
<keyword evidence="5" id="KW-0456">Lyase</keyword>
<feature type="domain" description="OmpR/PhoB-type" evidence="4">
    <location>
        <begin position="290"/>
        <end position="383"/>
    </location>
</feature>
<evidence type="ECO:0000313" key="5">
    <source>
        <dbReference type="EMBL" id="MDX3039589.1"/>
    </source>
</evidence>
<dbReference type="Gene3D" id="1.10.10.10">
    <property type="entry name" value="Winged helix-like DNA-binding domain superfamily/Winged helix DNA-binding domain"/>
    <property type="match status" value="1"/>
</dbReference>
<dbReference type="SMART" id="SM00862">
    <property type="entry name" value="Trans_reg_C"/>
    <property type="match status" value="1"/>
</dbReference>
<feature type="region of interest" description="Disordered" evidence="3">
    <location>
        <begin position="1"/>
        <end position="21"/>
    </location>
</feature>
<protein>
    <submittedName>
        <fullName evidence="5">Uroporphyrinogen-III synthase</fullName>
        <ecNumber evidence="5">4.2.1.75</ecNumber>
    </submittedName>
</protein>
<dbReference type="InterPro" id="IPR003754">
    <property type="entry name" value="4pyrrol_synth_uPrphyn_synth"/>
</dbReference>
<dbReference type="InterPro" id="IPR036108">
    <property type="entry name" value="4pyrrol_syn_uPrphyn_synt_sf"/>
</dbReference>
<evidence type="ECO:0000256" key="1">
    <source>
        <dbReference type="ARBA" id="ARBA00023125"/>
    </source>
</evidence>
<keyword evidence="6" id="KW-1185">Reference proteome</keyword>
<dbReference type="InterPro" id="IPR001867">
    <property type="entry name" value="OmpR/PhoB-type_DNA-bd"/>
</dbReference>
<dbReference type="EMBL" id="JARAWJ010000015">
    <property type="protein sequence ID" value="MDX3039589.1"/>
    <property type="molecule type" value="Genomic_DNA"/>
</dbReference>
<dbReference type="EC" id="4.2.1.75" evidence="5"/>
<comment type="caution">
    <text evidence="5">The sequence shown here is derived from an EMBL/GenBank/DDBJ whole genome shotgun (WGS) entry which is preliminary data.</text>
</comment>
<organism evidence="5 6">
    <name type="scientific">Streptomyces caniscabiei</name>
    <dbReference type="NCBI Taxonomy" id="2746961"/>
    <lineage>
        <taxon>Bacteria</taxon>
        <taxon>Bacillati</taxon>
        <taxon>Actinomycetota</taxon>
        <taxon>Actinomycetes</taxon>
        <taxon>Kitasatosporales</taxon>
        <taxon>Streptomycetaceae</taxon>
        <taxon>Streptomyces</taxon>
    </lineage>
</organism>
<dbReference type="PANTHER" id="PTHR40082">
    <property type="entry name" value="BLR5956 PROTEIN"/>
    <property type="match status" value="1"/>
</dbReference>
<dbReference type="Pfam" id="PF00486">
    <property type="entry name" value="Trans_reg_C"/>
    <property type="match status" value="1"/>
</dbReference>
<dbReference type="InterPro" id="IPR039793">
    <property type="entry name" value="UROS/Hem4"/>
</dbReference>
<gene>
    <name evidence="5" type="ORF">PV383_20760</name>
</gene>
<proteinExistence type="predicted"/>
<dbReference type="RefSeq" id="WP_045560694.1">
    <property type="nucleotide sequence ID" value="NZ_JABXWF010000014.1"/>
</dbReference>
<dbReference type="SUPFAM" id="SSF46894">
    <property type="entry name" value="C-terminal effector domain of the bipartite response regulators"/>
    <property type="match status" value="1"/>
</dbReference>
<evidence type="ECO:0000313" key="6">
    <source>
        <dbReference type="Proteomes" id="UP001282474"/>
    </source>
</evidence>